<dbReference type="Gene3D" id="1.25.40.70">
    <property type="entry name" value="Phosphatidylinositol 3-kinase, accessory domain (PIK)"/>
    <property type="match status" value="1"/>
</dbReference>
<dbReference type="Proteomes" id="UP000005387">
    <property type="component" value="Unassembled WGS sequence"/>
</dbReference>
<dbReference type="EMBL" id="AEDD01000013">
    <property type="protein sequence ID" value="EFM08902.1"/>
    <property type="molecule type" value="Genomic_DNA"/>
</dbReference>
<reference evidence="1 2" key="1">
    <citation type="submission" date="2010-07" db="EMBL/GenBank/DDBJ databases">
        <title>The draft genome of Paenibacillus curdlanolyticus YK9.</title>
        <authorList>
            <consortium name="US DOE Joint Genome Institute (JGI-PGF)"/>
            <person name="Lucas S."/>
            <person name="Copeland A."/>
            <person name="Lapidus A."/>
            <person name="Cheng J.-F."/>
            <person name="Bruce D."/>
            <person name="Goodwin L."/>
            <person name="Pitluck S."/>
            <person name="Land M.L."/>
            <person name="Hauser L."/>
            <person name="Chang Y.-J."/>
            <person name="Jeffries C."/>
            <person name="Anderson I.J."/>
            <person name="Johnson E."/>
            <person name="Loganathan U."/>
            <person name="Mulhopadhyay B."/>
            <person name="Kyrpides N."/>
            <person name="Woyke T.J."/>
        </authorList>
    </citation>
    <scope>NUCLEOTIDE SEQUENCE [LARGE SCALE GENOMIC DNA]</scope>
    <source>
        <strain evidence="1 2">YK9</strain>
    </source>
</reference>
<dbReference type="AlphaFoldDB" id="E0IFC6"/>
<dbReference type="STRING" id="717606.PaecuDRAFT_4367"/>
<dbReference type="SUPFAM" id="SSF48371">
    <property type="entry name" value="ARM repeat"/>
    <property type="match status" value="1"/>
</dbReference>
<dbReference type="InterPro" id="IPR016024">
    <property type="entry name" value="ARM-type_fold"/>
</dbReference>
<gene>
    <name evidence="1" type="ORF">PaecuDRAFT_4367</name>
</gene>
<protein>
    <submittedName>
        <fullName evidence="1">Uncharacterized protein</fullName>
    </submittedName>
</protein>
<evidence type="ECO:0000313" key="1">
    <source>
        <dbReference type="EMBL" id="EFM08902.1"/>
    </source>
</evidence>
<organism evidence="1 2">
    <name type="scientific">Paenibacillus curdlanolyticus YK9</name>
    <dbReference type="NCBI Taxonomy" id="717606"/>
    <lineage>
        <taxon>Bacteria</taxon>
        <taxon>Bacillati</taxon>
        <taxon>Bacillota</taxon>
        <taxon>Bacilli</taxon>
        <taxon>Bacillales</taxon>
        <taxon>Paenibacillaceae</taxon>
        <taxon>Paenibacillus</taxon>
    </lineage>
</organism>
<dbReference type="OrthoDB" id="7866286at2"/>
<dbReference type="InterPro" id="IPR042236">
    <property type="entry name" value="PI3K_accessory_sf"/>
</dbReference>
<accession>E0IFC6</accession>
<keyword evidence="2" id="KW-1185">Reference proteome</keyword>
<dbReference type="RefSeq" id="WP_006040350.1">
    <property type="nucleotide sequence ID" value="NZ_AEDD01000013.1"/>
</dbReference>
<sequence length="105" mass="11959">MDIDTVFEHFIISSIKHGEATEQGNYKVTNKEYKKIEKLSAALLSDIQLFSSLLVHENPYVRLAAGSYLIRVEQVKNKAITVLEDLQIERGFLGFNAKMVLQEMV</sequence>
<evidence type="ECO:0000313" key="2">
    <source>
        <dbReference type="Proteomes" id="UP000005387"/>
    </source>
</evidence>
<name>E0IFC6_9BACL</name>
<proteinExistence type="predicted"/>